<protein>
    <submittedName>
        <fullName evidence="1">Uncharacterized protein</fullName>
    </submittedName>
</protein>
<gene>
    <name evidence="1" type="ORF">Xcaj_20890</name>
</gene>
<evidence type="ECO:0000313" key="2">
    <source>
        <dbReference type="Proteomes" id="UP000191089"/>
    </source>
</evidence>
<organism evidence="1 2">
    <name type="scientific">Xanthomonas axonopodis pv. cajani</name>
    <dbReference type="NCBI Taxonomy" id="487827"/>
    <lineage>
        <taxon>Bacteria</taxon>
        <taxon>Pseudomonadati</taxon>
        <taxon>Pseudomonadota</taxon>
        <taxon>Gammaproteobacteria</taxon>
        <taxon>Lysobacterales</taxon>
        <taxon>Lysobacteraceae</taxon>
        <taxon>Xanthomonas</taxon>
    </lineage>
</organism>
<name>A0ABX3MGE3_9XANT</name>
<dbReference type="Proteomes" id="UP000191089">
    <property type="component" value="Unassembled WGS sequence"/>
</dbReference>
<reference evidence="1 2" key="1">
    <citation type="submission" date="2015-12" db="EMBL/GenBank/DDBJ databases">
        <authorList>
            <person name="Bansal K."/>
            <person name="Midha S."/>
            <person name="Patil P.B."/>
        </authorList>
    </citation>
    <scope>NUCLEOTIDE SEQUENCE [LARGE SCALE GENOMIC DNA]</scope>
    <source>
        <strain evidence="1 2">LMG558</strain>
    </source>
</reference>
<dbReference type="EMBL" id="LOKQ01000025">
    <property type="protein sequence ID" value="OOX21751.1"/>
    <property type="molecule type" value="Genomic_DNA"/>
</dbReference>
<comment type="caution">
    <text evidence="1">The sequence shown here is derived from an EMBL/GenBank/DDBJ whole genome shotgun (WGS) entry which is preliminary data.</text>
</comment>
<keyword evidence="2" id="KW-1185">Reference proteome</keyword>
<proteinExistence type="predicted"/>
<sequence>MLAAFDPGLDFFQIPDHAARRQPEASGKLAALLHFVDGCLRQWHDLMQLTAADRAAERQ</sequence>
<evidence type="ECO:0000313" key="1">
    <source>
        <dbReference type="EMBL" id="OOX21751.1"/>
    </source>
</evidence>
<accession>A0ABX3MGE3</accession>